<feature type="compositionally biased region" description="Basic and acidic residues" evidence="4">
    <location>
        <begin position="586"/>
        <end position="595"/>
    </location>
</feature>
<dbReference type="EMBL" id="PXOG01000292">
    <property type="protein sequence ID" value="RGP62272.1"/>
    <property type="molecule type" value="Genomic_DNA"/>
</dbReference>
<proteinExistence type="inferred from homology"/>
<feature type="compositionally biased region" description="Acidic residues" evidence="4">
    <location>
        <begin position="395"/>
        <end position="418"/>
    </location>
</feature>
<dbReference type="Proteomes" id="UP000266234">
    <property type="component" value="Unassembled WGS sequence"/>
</dbReference>
<evidence type="ECO:0000313" key="6">
    <source>
        <dbReference type="Proteomes" id="UP000266234"/>
    </source>
</evidence>
<feature type="compositionally biased region" description="Polar residues" evidence="4">
    <location>
        <begin position="507"/>
        <end position="524"/>
    </location>
</feature>
<gene>
    <name evidence="5" type="ORF">FLONG3_10278</name>
</gene>
<sequence length="691" mass="76705">MIDTDNLRTASLYINNQLLSRGLLRDGQSIDFAGVAFDGQDAAATMGRIVSVLNDLILRRDRDAEHRESLSTTMRTLRADNLKHTNDIARLTEKHNEAKRKLDIAEASEAALKTQMKSADASIRGLKEELARTKGLIAQTRTACATDVRRRDRQIDTLKKQLSEAGRARGARGNPGVTSITITGDAGAERSSTRSANTSADDYDLHSETNAFLASLARDLSEENEAILGVMRKTMQKLRDMSGWNNDNQDTLVTQQQGWQDMAAELDSVLDHMRTILTNPSFVPIEEVMVREEEISRLKDGWVKMESRWTEAVHLIDGWRKRMAANGRPICDEELQMGLRLSPVRVRDVEETRHASGPRLSAVAEEEEEEDEDMHVMNSPCPSRCAPSVQLVPESEPEDDDGHESDAESDYDVPIDDYDVDEPNVQILQQSTAAPLYHREQESSPLPEPPQLSPLKDSASAGNRGSHRPKQPGKRDYTTIAEEDNWDLAREKNPTAQFNPEARDRVSSSSSLDEALLRSSNTASEAKPSTPSRQSSQRSDQNETNQGSPNRSPRRTASRLPLPRNIEPAPQQSPLTMATIAAKLAASEREADAARVRAKLRAARSTRGVKKPNIASSQPEPQVADPPAKEPELKGSGLENVDPVKRDPISAVDQLKPEKRRRARRTSKNTSRRRSTLSPQELESLMNGNVQ</sequence>
<keyword evidence="6" id="KW-1185">Reference proteome</keyword>
<evidence type="ECO:0008006" key="7">
    <source>
        <dbReference type="Google" id="ProtNLM"/>
    </source>
</evidence>
<dbReference type="InterPro" id="IPR021622">
    <property type="entry name" value="Afadin/alpha-actinin-bd"/>
</dbReference>
<feature type="region of interest" description="Disordered" evidence="4">
    <location>
        <begin position="348"/>
        <end position="418"/>
    </location>
</feature>
<dbReference type="AlphaFoldDB" id="A0A395RQY8"/>
<feature type="compositionally biased region" description="Acidic residues" evidence="4">
    <location>
        <begin position="364"/>
        <end position="373"/>
    </location>
</feature>
<evidence type="ECO:0000256" key="2">
    <source>
        <dbReference type="ARBA" id="ARBA00023054"/>
    </source>
</evidence>
<keyword evidence="2 3" id="KW-0175">Coiled coil</keyword>
<feature type="compositionally biased region" description="Basic residues" evidence="4">
    <location>
        <begin position="596"/>
        <end position="610"/>
    </location>
</feature>
<evidence type="ECO:0000256" key="4">
    <source>
        <dbReference type="SAM" id="MobiDB-lite"/>
    </source>
</evidence>
<reference evidence="5 6" key="1">
    <citation type="journal article" date="2018" name="PLoS Pathog.">
        <title>Evolution of structural diversity of trichothecenes, a family of toxins produced by plant pathogenic and entomopathogenic fungi.</title>
        <authorList>
            <person name="Proctor R.H."/>
            <person name="McCormick S.P."/>
            <person name="Kim H.S."/>
            <person name="Cardoza R.E."/>
            <person name="Stanley A.M."/>
            <person name="Lindo L."/>
            <person name="Kelly A."/>
            <person name="Brown D.W."/>
            <person name="Lee T."/>
            <person name="Vaughan M.M."/>
            <person name="Alexander N.J."/>
            <person name="Busman M."/>
            <person name="Gutierrez S."/>
        </authorList>
    </citation>
    <scope>NUCLEOTIDE SEQUENCE [LARGE SCALE GENOMIC DNA]</scope>
    <source>
        <strain evidence="5 6">NRRL 20695</strain>
    </source>
</reference>
<evidence type="ECO:0000256" key="1">
    <source>
        <dbReference type="ARBA" id="ARBA00009291"/>
    </source>
</evidence>
<feature type="region of interest" description="Disordered" evidence="4">
    <location>
        <begin position="436"/>
        <end position="691"/>
    </location>
</feature>
<comment type="caution">
    <text evidence="5">The sequence shown here is derived from an EMBL/GenBank/DDBJ whole genome shotgun (WGS) entry which is preliminary data.</text>
</comment>
<dbReference type="OrthoDB" id="312015at2759"/>
<name>A0A395RQY8_9HYPO</name>
<comment type="similarity">
    <text evidence="1">Belongs to the ADIP family.</text>
</comment>
<feature type="compositionally biased region" description="Polar residues" evidence="4">
    <location>
        <begin position="677"/>
        <end position="691"/>
    </location>
</feature>
<accession>A0A395RQY8</accession>
<feature type="coiled-coil region" evidence="3">
    <location>
        <begin position="74"/>
        <end position="129"/>
    </location>
</feature>
<feature type="compositionally biased region" description="Basic residues" evidence="4">
    <location>
        <begin position="658"/>
        <end position="675"/>
    </location>
</feature>
<organism evidence="5 6">
    <name type="scientific">Fusarium longipes</name>
    <dbReference type="NCBI Taxonomy" id="694270"/>
    <lineage>
        <taxon>Eukaryota</taxon>
        <taxon>Fungi</taxon>
        <taxon>Dikarya</taxon>
        <taxon>Ascomycota</taxon>
        <taxon>Pezizomycotina</taxon>
        <taxon>Sordariomycetes</taxon>
        <taxon>Hypocreomycetidae</taxon>
        <taxon>Hypocreales</taxon>
        <taxon>Nectriaceae</taxon>
        <taxon>Fusarium</taxon>
    </lineage>
</organism>
<feature type="region of interest" description="Disordered" evidence="4">
    <location>
        <begin position="164"/>
        <end position="202"/>
    </location>
</feature>
<protein>
    <recommendedName>
        <fullName evidence="7">Nima interactive</fullName>
    </recommendedName>
</protein>
<evidence type="ECO:0000313" key="5">
    <source>
        <dbReference type="EMBL" id="RGP62272.1"/>
    </source>
</evidence>
<dbReference type="STRING" id="694270.A0A395RQY8"/>
<feature type="compositionally biased region" description="Low complexity" evidence="4">
    <location>
        <begin position="528"/>
        <end position="539"/>
    </location>
</feature>
<feature type="compositionally biased region" description="Polar residues" evidence="4">
    <location>
        <begin position="542"/>
        <end position="551"/>
    </location>
</feature>
<dbReference type="Pfam" id="PF11559">
    <property type="entry name" value="ADIP"/>
    <property type="match status" value="1"/>
</dbReference>
<evidence type="ECO:0000256" key="3">
    <source>
        <dbReference type="SAM" id="Coils"/>
    </source>
</evidence>